<evidence type="ECO:0000313" key="13">
    <source>
        <dbReference type="EMBL" id="RDE73271.1"/>
    </source>
</evidence>
<organism evidence="13 14">
    <name type="scientific">Haemophilus sputorum</name>
    <dbReference type="NCBI Taxonomy" id="1078480"/>
    <lineage>
        <taxon>Bacteria</taxon>
        <taxon>Pseudomonadati</taxon>
        <taxon>Pseudomonadota</taxon>
        <taxon>Gammaproteobacteria</taxon>
        <taxon>Pasteurellales</taxon>
        <taxon>Pasteurellaceae</taxon>
        <taxon>Haemophilus</taxon>
    </lineage>
</organism>
<keyword evidence="7 11" id="KW-0479">Metal-binding</keyword>
<dbReference type="Pfam" id="PF00075">
    <property type="entry name" value="RNase_H"/>
    <property type="match status" value="1"/>
</dbReference>
<comment type="subunit">
    <text evidence="4 11">Monomer.</text>
</comment>
<evidence type="ECO:0000256" key="3">
    <source>
        <dbReference type="ARBA" id="ARBA00005300"/>
    </source>
</evidence>
<evidence type="ECO:0000256" key="4">
    <source>
        <dbReference type="ARBA" id="ARBA00011245"/>
    </source>
</evidence>
<evidence type="ECO:0000256" key="6">
    <source>
        <dbReference type="ARBA" id="ARBA00022722"/>
    </source>
</evidence>
<evidence type="ECO:0000256" key="11">
    <source>
        <dbReference type="HAMAP-Rule" id="MF_00042"/>
    </source>
</evidence>
<dbReference type="InterPro" id="IPR012337">
    <property type="entry name" value="RNaseH-like_sf"/>
</dbReference>
<dbReference type="HAMAP" id="MF_00042">
    <property type="entry name" value="RNase_H"/>
    <property type="match status" value="1"/>
</dbReference>
<gene>
    <name evidence="11" type="primary">rnhA</name>
    <name evidence="13" type="ORF">DPV93_04065</name>
</gene>
<evidence type="ECO:0000256" key="10">
    <source>
        <dbReference type="ARBA" id="ARBA00022842"/>
    </source>
</evidence>
<dbReference type="RefSeq" id="WP_111402405.1">
    <property type="nucleotide sequence ID" value="NZ_QEPN01000002.1"/>
</dbReference>
<sequence length="155" mass="17627">MKQVEIFTDGSCLGNPGPGGIGILLRYKGNEKTLSQGYFQTTNNRMELRAVIIALQRLKEPCHVQLHSDSQYMKNGITQWIFSWKQKGWKTANGKAVKNQDLWQQLDSEIRRHQIEWCWVKGHAGHRENEICDELAKAGANAPTQADEGYQVEAD</sequence>
<feature type="binding site" evidence="11">
    <location>
        <position position="47"/>
    </location>
    <ligand>
        <name>Mg(2+)</name>
        <dbReference type="ChEBI" id="CHEBI:18420"/>
        <label>1</label>
    </ligand>
</feature>
<dbReference type="InterPro" id="IPR022892">
    <property type="entry name" value="RNaseHI"/>
</dbReference>
<dbReference type="GO" id="GO:0043137">
    <property type="term" value="P:DNA replication, removal of RNA primer"/>
    <property type="evidence" value="ECO:0007669"/>
    <property type="project" value="TreeGrafter"/>
</dbReference>
<comment type="similarity">
    <text evidence="3 11">Belongs to the RNase H family.</text>
</comment>
<dbReference type="STRING" id="1035839.GCA_000238795_00435"/>
<dbReference type="InterPro" id="IPR050092">
    <property type="entry name" value="RNase_H"/>
</dbReference>
<dbReference type="GO" id="GO:0000287">
    <property type="term" value="F:magnesium ion binding"/>
    <property type="evidence" value="ECO:0007669"/>
    <property type="project" value="UniProtKB-UniRule"/>
</dbReference>
<evidence type="ECO:0000256" key="7">
    <source>
        <dbReference type="ARBA" id="ARBA00022723"/>
    </source>
</evidence>
<dbReference type="GO" id="GO:0004523">
    <property type="term" value="F:RNA-DNA hybrid ribonuclease activity"/>
    <property type="evidence" value="ECO:0007669"/>
    <property type="project" value="UniProtKB-UniRule"/>
</dbReference>
<keyword evidence="10 11" id="KW-0460">Magnesium</keyword>
<dbReference type="PANTHER" id="PTHR10642:SF26">
    <property type="entry name" value="RIBONUCLEASE H1"/>
    <property type="match status" value="1"/>
</dbReference>
<evidence type="ECO:0000313" key="14">
    <source>
        <dbReference type="Proteomes" id="UP000253872"/>
    </source>
</evidence>
<dbReference type="SUPFAM" id="SSF53098">
    <property type="entry name" value="Ribonuclease H-like"/>
    <property type="match status" value="1"/>
</dbReference>
<keyword evidence="8 11" id="KW-0255">Endonuclease</keyword>
<comment type="subcellular location">
    <subcellularLocation>
        <location evidence="2 11">Cytoplasm</location>
    </subcellularLocation>
</comment>
<comment type="catalytic activity">
    <reaction evidence="1 11">
        <text>Endonucleolytic cleavage to 5'-phosphomonoester.</text>
        <dbReference type="EC" id="3.1.26.4"/>
    </reaction>
</comment>
<keyword evidence="6 11" id="KW-0540">Nuclease</keyword>
<evidence type="ECO:0000256" key="8">
    <source>
        <dbReference type="ARBA" id="ARBA00022759"/>
    </source>
</evidence>
<reference evidence="13 14" key="1">
    <citation type="submission" date="2018-05" db="EMBL/GenBank/DDBJ databases">
        <title>Draft Genome Sequences for a Diverse set of 7 Haemophilus Species.</title>
        <authorList>
            <person name="Nichols M."/>
            <person name="Topaz N."/>
            <person name="Wang X."/>
            <person name="Wang X."/>
            <person name="Boxrud D."/>
        </authorList>
    </citation>
    <scope>NUCLEOTIDE SEQUENCE [LARGE SCALE GENOMIC DNA]</scope>
    <source>
        <strain evidence="13 14">C2002001239</strain>
    </source>
</reference>
<evidence type="ECO:0000256" key="9">
    <source>
        <dbReference type="ARBA" id="ARBA00022801"/>
    </source>
</evidence>
<evidence type="ECO:0000256" key="2">
    <source>
        <dbReference type="ARBA" id="ARBA00004496"/>
    </source>
</evidence>
<comment type="cofactor">
    <cofactor evidence="11">
        <name>Mg(2+)</name>
        <dbReference type="ChEBI" id="CHEBI:18420"/>
    </cofactor>
    <text evidence="11">Binds 1 Mg(2+) ion per subunit. May bind a second metal ion at a regulatory site, or after substrate binding.</text>
</comment>
<dbReference type="NCBIfam" id="NF001236">
    <property type="entry name" value="PRK00203.1"/>
    <property type="match status" value="1"/>
</dbReference>
<keyword evidence="5 11" id="KW-0963">Cytoplasm</keyword>
<name>A0A369YEX2_9PAST</name>
<dbReference type="InterPro" id="IPR002156">
    <property type="entry name" value="RNaseH_domain"/>
</dbReference>
<feature type="binding site" evidence="11">
    <location>
        <position position="69"/>
    </location>
    <ligand>
        <name>Mg(2+)</name>
        <dbReference type="ChEBI" id="CHEBI:18420"/>
        <label>1</label>
    </ligand>
</feature>
<dbReference type="AlphaFoldDB" id="A0A369YEX2"/>
<feature type="binding site" evidence="11">
    <location>
        <position position="9"/>
    </location>
    <ligand>
        <name>Mg(2+)</name>
        <dbReference type="ChEBI" id="CHEBI:18420"/>
        <label>1</label>
    </ligand>
</feature>
<dbReference type="GO" id="GO:0003676">
    <property type="term" value="F:nucleic acid binding"/>
    <property type="evidence" value="ECO:0007669"/>
    <property type="project" value="InterPro"/>
</dbReference>
<keyword evidence="9 11" id="KW-0378">Hydrolase</keyword>
<feature type="domain" description="RNase H type-1" evidence="12">
    <location>
        <begin position="1"/>
        <end position="141"/>
    </location>
</feature>
<dbReference type="CDD" id="cd09278">
    <property type="entry name" value="RNase_HI_prokaryote_like"/>
    <property type="match status" value="1"/>
</dbReference>
<proteinExistence type="inferred from homology"/>
<dbReference type="FunFam" id="3.30.420.10:FF:000008">
    <property type="entry name" value="Ribonuclease H"/>
    <property type="match status" value="1"/>
</dbReference>
<dbReference type="EC" id="3.1.26.4" evidence="11"/>
<dbReference type="PROSITE" id="PS50879">
    <property type="entry name" value="RNASE_H_1"/>
    <property type="match status" value="1"/>
</dbReference>
<dbReference type="Proteomes" id="UP000253872">
    <property type="component" value="Unassembled WGS sequence"/>
</dbReference>
<feature type="binding site" evidence="11">
    <location>
        <position position="9"/>
    </location>
    <ligand>
        <name>Mg(2+)</name>
        <dbReference type="ChEBI" id="CHEBI:18420"/>
        <label>2</label>
    </ligand>
</feature>
<dbReference type="PANTHER" id="PTHR10642">
    <property type="entry name" value="RIBONUCLEASE H1"/>
    <property type="match status" value="1"/>
</dbReference>
<comment type="caution">
    <text evidence="13">The sequence shown here is derived from an EMBL/GenBank/DDBJ whole genome shotgun (WGS) entry which is preliminary data.</text>
</comment>
<accession>A0A369YEX2</accession>
<evidence type="ECO:0000259" key="12">
    <source>
        <dbReference type="PROSITE" id="PS50879"/>
    </source>
</evidence>
<feature type="binding site" evidence="11">
    <location>
        <position position="133"/>
    </location>
    <ligand>
        <name>Mg(2+)</name>
        <dbReference type="ChEBI" id="CHEBI:18420"/>
        <label>2</label>
    </ligand>
</feature>
<dbReference type="InterPro" id="IPR036397">
    <property type="entry name" value="RNaseH_sf"/>
</dbReference>
<evidence type="ECO:0000256" key="5">
    <source>
        <dbReference type="ARBA" id="ARBA00022490"/>
    </source>
</evidence>
<comment type="function">
    <text evidence="11">Endonuclease that specifically degrades the RNA of RNA-DNA hybrids.</text>
</comment>
<dbReference type="Gene3D" id="3.30.420.10">
    <property type="entry name" value="Ribonuclease H-like superfamily/Ribonuclease H"/>
    <property type="match status" value="1"/>
</dbReference>
<protein>
    <recommendedName>
        <fullName evidence="11">Ribonuclease H</fullName>
        <shortName evidence="11">RNase H</shortName>
        <ecNumber evidence="11">3.1.26.4</ecNumber>
    </recommendedName>
</protein>
<dbReference type="GO" id="GO:0005737">
    <property type="term" value="C:cytoplasm"/>
    <property type="evidence" value="ECO:0007669"/>
    <property type="project" value="UniProtKB-SubCell"/>
</dbReference>
<evidence type="ECO:0000256" key="1">
    <source>
        <dbReference type="ARBA" id="ARBA00000077"/>
    </source>
</evidence>
<dbReference type="EMBL" id="QEPN01000002">
    <property type="protein sequence ID" value="RDE73271.1"/>
    <property type="molecule type" value="Genomic_DNA"/>
</dbReference>